<dbReference type="Proteomes" id="UP001239462">
    <property type="component" value="Unassembled WGS sequence"/>
</dbReference>
<organism evidence="2 3">
    <name type="scientific">Roseiconus lacunae</name>
    <dbReference type="NCBI Taxonomy" id="2605694"/>
    <lineage>
        <taxon>Bacteria</taxon>
        <taxon>Pseudomonadati</taxon>
        <taxon>Planctomycetota</taxon>
        <taxon>Planctomycetia</taxon>
        <taxon>Pirellulales</taxon>
        <taxon>Pirellulaceae</taxon>
        <taxon>Roseiconus</taxon>
    </lineage>
</organism>
<evidence type="ECO:0000313" key="2">
    <source>
        <dbReference type="EMBL" id="MDM4018342.1"/>
    </source>
</evidence>
<dbReference type="EMBL" id="JASZZN010000021">
    <property type="protein sequence ID" value="MDM4018342.1"/>
    <property type="molecule type" value="Genomic_DNA"/>
</dbReference>
<protein>
    <recommendedName>
        <fullName evidence="1">N-acyl amino acid synthase FeeM catalytic core domain-containing protein</fullName>
    </recommendedName>
</protein>
<dbReference type="RefSeq" id="WP_289166143.1">
    <property type="nucleotide sequence ID" value="NZ_JASZZN010000021.1"/>
</dbReference>
<evidence type="ECO:0000259" key="1">
    <source>
        <dbReference type="Pfam" id="PF21926"/>
    </source>
</evidence>
<sequence length="269" mass="30375">MEGVGASSVAFRSNALNRGTEQNHSERIKLVDSEAVANDFIESMKVAQTFSERVAAFQLVQQMYFRAGLTNDTKVDMRVTKHHLLDTTDVLISKPDRRVDFTVTLVRDGIEGLPAESLFNEEIVAMRNEGLRLAEVSCVASAVPENDRRKCMEKLVAMIGLAIHTARRRKVDRLLLAVHPRHAKVYRRMFGCVACSDVRDYAAVEGNPAVLCMHDFKRLDETGYSLYEKIYGTQYRPWQFDGTKMTAPERAYFREQVSAEADSFVPMAA</sequence>
<accession>A0ABT7PPA9</accession>
<keyword evidence="3" id="KW-1185">Reference proteome</keyword>
<proteinExistence type="predicted"/>
<reference evidence="2 3" key="1">
    <citation type="submission" date="2023-06" db="EMBL/GenBank/DDBJ databases">
        <title>Roseiconus lacunae JC819 isolated from Gulf of Mannar region, Tamil Nadu.</title>
        <authorList>
            <person name="Pk S."/>
            <person name="Ch S."/>
            <person name="Ch V.R."/>
        </authorList>
    </citation>
    <scope>NUCLEOTIDE SEQUENCE [LARGE SCALE GENOMIC DNA]</scope>
    <source>
        <strain evidence="2 3">JC819</strain>
    </source>
</reference>
<dbReference type="Pfam" id="PF21926">
    <property type="entry name" value="FeeM"/>
    <property type="match status" value="1"/>
</dbReference>
<dbReference type="InterPro" id="IPR054597">
    <property type="entry name" value="FeeM_cat"/>
</dbReference>
<gene>
    <name evidence="2" type="ORF">QTN89_23020</name>
</gene>
<evidence type="ECO:0000313" key="3">
    <source>
        <dbReference type="Proteomes" id="UP001239462"/>
    </source>
</evidence>
<dbReference type="Gene3D" id="3.40.630.30">
    <property type="match status" value="1"/>
</dbReference>
<comment type="caution">
    <text evidence="2">The sequence shown here is derived from an EMBL/GenBank/DDBJ whole genome shotgun (WGS) entry which is preliminary data.</text>
</comment>
<name>A0ABT7PPA9_9BACT</name>
<feature type="domain" description="N-acyl amino acid synthase FeeM catalytic core" evidence="1">
    <location>
        <begin position="55"/>
        <end position="214"/>
    </location>
</feature>